<evidence type="ECO:0000313" key="3">
    <source>
        <dbReference type="Proteomes" id="UP000507470"/>
    </source>
</evidence>
<feature type="coiled-coil region" evidence="1">
    <location>
        <begin position="17"/>
        <end position="95"/>
    </location>
</feature>
<dbReference type="AlphaFoldDB" id="A0A6J8AZN1"/>
<protein>
    <submittedName>
        <fullName evidence="2">Uncharacterized protein</fullName>
    </submittedName>
</protein>
<organism evidence="2 3">
    <name type="scientific">Mytilus coruscus</name>
    <name type="common">Sea mussel</name>
    <dbReference type="NCBI Taxonomy" id="42192"/>
    <lineage>
        <taxon>Eukaryota</taxon>
        <taxon>Metazoa</taxon>
        <taxon>Spiralia</taxon>
        <taxon>Lophotrochozoa</taxon>
        <taxon>Mollusca</taxon>
        <taxon>Bivalvia</taxon>
        <taxon>Autobranchia</taxon>
        <taxon>Pteriomorphia</taxon>
        <taxon>Mytilida</taxon>
        <taxon>Mytiloidea</taxon>
        <taxon>Mytilidae</taxon>
        <taxon>Mytilinae</taxon>
        <taxon>Mytilus</taxon>
    </lineage>
</organism>
<proteinExistence type="predicted"/>
<sequence>MTPLSDILKQVKSSDAVTLLEKNLNDLKENIGEIEEYLRNRISTNAEQKAEAIRNIRSMRKSIDDYLNQLEQQLLKDLEIEHSKLKTKMETLLHVVDKRANQIRKLQNEFSNMTKHATELQTYVGLKEIEKITLKEGYYIDDLKRVSDLNERNLHVKTSPALISILHDVKSFGEITVDTRPCNVQANARRKIQAQCLVPVRTIDQIKPSFLIKHSKSA</sequence>
<gene>
    <name evidence="2" type="ORF">MCOR_12161</name>
</gene>
<reference evidence="2 3" key="1">
    <citation type="submission" date="2020-06" db="EMBL/GenBank/DDBJ databases">
        <authorList>
            <person name="Li R."/>
            <person name="Bekaert M."/>
        </authorList>
    </citation>
    <scope>NUCLEOTIDE SEQUENCE [LARGE SCALE GENOMIC DNA]</scope>
    <source>
        <strain evidence="3">wild</strain>
    </source>
</reference>
<keyword evidence="1" id="KW-0175">Coiled coil</keyword>
<evidence type="ECO:0000313" key="2">
    <source>
        <dbReference type="EMBL" id="CAC5374951.1"/>
    </source>
</evidence>
<evidence type="ECO:0000256" key="1">
    <source>
        <dbReference type="SAM" id="Coils"/>
    </source>
</evidence>
<dbReference type="EMBL" id="CACVKT020002094">
    <property type="protein sequence ID" value="CAC5374951.1"/>
    <property type="molecule type" value="Genomic_DNA"/>
</dbReference>
<dbReference type="Proteomes" id="UP000507470">
    <property type="component" value="Unassembled WGS sequence"/>
</dbReference>
<dbReference type="OrthoDB" id="10419425at2759"/>
<name>A0A6J8AZN1_MYTCO</name>
<keyword evidence="3" id="KW-1185">Reference proteome</keyword>
<accession>A0A6J8AZN1</accession>